<reference evidence="3 4" key="1">
    <citation type="submission" date="2019-03" db="EMBL/GenBank/DDBJ databases">
        <title>Draft genome sequences of novel Actinobacteria.</title>
        <authorList>
            <person name="Sahin N."/>
            <person name="Ay H."/>
            <person name="Saygin H."/>
        </authorList>
    </citation>
    <scope>NUCLEOTIDE SEQUENCE [LARGE SCALE GENOMIC DNA]</scope>
    <source>
        <strain evidence="3 4">DSM 41900</strain>
    </source>
</reference>
<feature type="compositionally biased region" description="Basic and acidic residues" evidence="1">
    <location>
        <begin position="16"/>
        <end position="31"/>
    </location>
</feature>
<gene>
    <name evidence="3" type="ORF">E1283_13995</name>
</gene>
<dbReference type="SUPFAM" id="SSF53300">
    <property type="entry name" value="vWA-like"/>
    <property type="match status" value="1"/>
</dbReference>
<feature type="region of interest" description="Disordered" evidence="1">
    <location>
        <begin position="1"/>
        <end position="34"/>
    </location>
</feature>
<protein>
    <submittedName>
        <fullName evidence="3">VWA domain-containing protein</fullName>
    </submittedName>
</protein>
<dbReference type="InterPro" id="IPR002035">
    <property type="entry name" value="VWF_A"/>
</dbReference>
<dbReference type="Gene3D" id="2.60.40.3670">
    <property type="match status" value="1"/>
</dbReference>
<evidence type="ECO:0000313" key="4">
    <source>
        <dbReference type="Proteomes" id="UP000295345"/>
    </source>
</evidence>
<feature type="region of interest" description="Disordered" evidence="1">
    <location>
        <begin position="467"/>
        <end position="494"/>
    </location>
</feature>
<dbReference type="EMBL" id="SMKI01000126">
    <property type="protein sequence ID" value="TDC74947.1"/>
    <property type="molecule type" value="Genomic_DNA"/>
</dbReference>
<proteinExistence type="predicted"/>
<evidence type="ECO:0000313" key="3">
    <source>
        <dbReference type="EMBL" id="TDC74947.1"/>
    </source>
</evidence>
<dbReference type="Proteomes" id="UP000295345">
    <property type="component" value="Unassembled WGS sequence"/>
</dbReference>
<dbReference type="OrthoDB" id="568872at2"/>
<feature type="compositionally biased region" description="Basic and acidic residues" evidence="1">
    <location>
        <begin position="470"/>
        <end position="494"/>
    </location>
</feature>
<dbReference type="AlphaFoldDB" id="A0A4R4TCE4"/>
<feature type="domain" description="VWFA" evidence="2">
    <location>
        <begin position="80"/>
        <end position="264"/>
    </location>
</feature>
<name>A0A4R4TCE4_9ACTN</name>
<sequence length="524" mass="56580">MEQVLNVPGRPHRTHRPQEHDRLKEERHMTDAQDGPAVTLTISQDRELAVGAAESGVHGFLNVRAGGIGPAAIGAAPAAAEVIVIDCSGSMASPGSKITAAREAGTAAVLALRDGTRFAVVAGTDRARMVYPPEGRLETADHDTKAQAADQIRYLYPNGGTAIGAWLRLARRLLAADDGAPAPAADFRHLLLLTDGWNMNQPELLASELDACRGLFVCDARGIGDAWNALELKEIADRLHGTAKAVLHDADLRAEFEEMVRASMARTLSGVALRVTPLPGSVIRFVKQVHPVEHDLTDSGRPTTGRTVEYPTPAWQDDEERVYHVCLDADPAGRPRHEDLQIGYAQVAVASDRVAAPEPVPILVHWLPGDAHPTRVSAVSEHFTLYGEFGRVVADAYDAHQSGDLPAARDRLGAAVRIAHRLADAEKLRLLAEVVEIVDAATGRVRLRQAFDRRHLGQLVMLSSRTTLLSEDRSEPPPPDGDRPEPAEPRRCPHADCTALSPAYARFCVRCGQPMTGGPDQEQP</sequence>
<dbReference type="SMART" id="SM00327">
    <property type="entry name" value="VWA"/>
    <property type="match status" value="1"/>
</dbReference>
<dbReference type="InterPro" id="IPR036465">
    <property type="entry name" value="vWFA_dom_sf"/>
</dbReference>
<organism evidence="3 4">
    <name type="scientific">Streptomyces hainanensis</name>
    <dbReference type="NCBI Taxonomy" id="402648"/>
    <lineage>
        <taxon>Bacteria</taxon>
        <taxon>Bacillati</taxon>
        <taxon>Actinomycetota</taxon>
        <taxon>Actinomycetes</taxon>
        <taxon>Kitasatosporales</taxon>
        <taxon>Streptomycetaceae</taxon>
        <taxon>Streptomyces</taxon>
    </lineage>
</organism>
<evidence type="ECO:0000256" key="1">
    <source>
        <dbReference type="SAM" id="MobiDB-lite"/>
    </source>
</evidence>
<dbReference type="PROSITE" id="PS50234">
    <property type="entry name" value="VWFA"/>
    <property type="match status" value="1"/>
</dbReference>
<evidence type="ECO:0000259" key="2">
    <source>
        <dbReference type="PROSITE" id="PS50234"/>
    </source>
</evidence>
<dbReference type="Gene3D" id="3.40.50.410">
    <property type="entry name" value="von Willebrand factor, type A domain"/>
    <property type="match status" value="1"/>
</dbReference>
<dbReference type="Gene3D" id="1.20.120.1690">
    <property type="match status" value="1"/>
</dbReference>
<dbReference type="Pfam" id="PF13768">
    <property type="entry name" value="VWA_3"/>
    <property type="match status" value="1"/>
</dbReference>
<accession>A0A4R4TCE4</accession>
<keyword evidence="4" id="KW-1185">Reference proteome</keyword>
<dbReference type="CDD" id="cd00198">
    <property type="entry name" value="vWFA"/>
    <property type="match status" value="1"/>
</dbReference>
<comment type="caution">
    <text evidence="3">The sequence shown here is derived from an EMBL/GenBank/DDBJ whole genome shotgun (WGS) entry which is preliminary data.</text>
</comment>